<name>A0A0G4MNY8_VERLO</name>
<keyword evidence="3" id="KW-1185">Reference proteome</keyword>
<dbReference type="GO" id="GO:0016491">
    <property type="term" value="F:oxidoreductase activity"/>
    <property type="evidence" value="ECO:0007669"/>
    <property type="project" value="InterPro"/>
</dbReference>
<dbReference type="InterPro" id="IPR044053">
    <property type="entry name" value="AsaB-like"/>
</dbReference>
<protein>
    <recommendedName>
        <fullName evidence="4">GA4 desaturase</fullName>
    </recommendedName>
</protein>
<dbReference type="NCBIfam" id="NF041278">
    <property type="entry name" value="CmcJ_NvfI_EfuI"/>
    <property type="match status" value="1"/>
</dbReference>
<dbReference type="PANTHER" id="PTHR34598">
    <property type="entry name" value="BLL6449 PROTEIN"/>
    <property type="match status" value="1"/>
</dbReference>
<sequence>MIAAVAVQAGQSRPATALTKAKLRYVAEGHTPQPSPHNFHLPDITEFGDTRFLPLHSVRPVAPLDELTTSSSNVSLRAHGFTAIRRPTALHAPPHCSLSFRDPELLKQHVIPDTELALKQLTGCTTVVTEALLLRCALWSATDSLAAHGSAGDKASELKTGFPQFIGFDPISGGGSPASKIHLDYSPDGARMHIRSYKHSGGPRWALYSTWRPLKTVRRDPLAVLDYTTFKEDDYVPAAVPTPSLGREGVCETHPAECYLARYSKQHKWYWIDNQIPEECLVLRFFDSDEERAGSIAAGGVLHSSAELEGNDDAEPRESLEIRSLCIW</sequence>
<accession>A0A0G4MNY8</accession>
<dbReference type="EMBL" id="CVQH01023750">
    <property type="protein sequence ID" value="CRK35951.1"/>
    <property type="molecule type" value="Genomic_DNA"/>
</dbReference>
<evidence type="ECO:0000313" key="2">
    <source>
        <dbReference type="EMBL" id="CRK35951.1"/>
    </source>
</evidence>
<dbReference type="PANTHER" id="PTHR34598:SF3">
    <property type="entry name" value="OXIDOREDUCTASE AN1597"/>
    <property type="match status" value="1"/>
</dbReference>
<dbReference type="AlphaFoldDB" id="A0A0G4MNY8"/>
<evidence type="ECO:0008006" key="4">
    <source>
        <dbReference type="Google" id="ProtNLM"/>
    </source>
</evidence>
<dbReference type="STRING" id="100787.A0A0G4MNY8"/>
<organism evidence="2 3">
    <name type="scientific">Verticillium longisporum</name>
    <name type="common">Verticillium dahliae var. longisporum</name>
    <dbReference type="NCBI Taxonomy" id="100787"/>
    <lineage>
        <taxon>Eukaryota</taxon>
        <taxon>Fungi</taxon>
        <taxon>Dikarya</taxon>
        <taxon>Ascomycota</taxon>
        <taxon>Pezizomycotina</taxon>
        <taxon>Sordariomycetes</taxon>
        <taxon>Hypocreomycetidae</taxon>
        <taxon>Glomerellales</taxon>
        <taxon>Plectosphaerellaceae</taxon>
        <taxon>Verticillium</taxon>
    </lineage>
</organism>
<reference evidence="2 3" key="1">
    <citation type="submission" date="2015-05" db="EMBL/GenBank/DDBJ databases">
        <authorList>
            <person name="Wang D.B."/>
            <person name="Wang M."/>
        </authorList>
    </citation>
    <scope>NUCLEOTIDE SEQUENCE [LARGE SCALE GENOMIC DNA]</scope>
    <source>
        <strain evidence="2">VL1</strain>
    </source>
</reference>
<proteinExistence type="inferred from homology"/>
<evidence type="ECO:0000256" key="1">
    <source>
        <dbReference type="ARBA" id="ARBA00023604"/>
    </source>
</evidence>
<gene>
    <name evidence="2" type="ORF">BN1708_006873</name>
</gene>
<evidence type="ECO:0000313" key="3">
    <source>
        <dbReference type="Proteomes" id="UP000044602"/>
    </source>
</evidence>
<dbReference type="Proteomes" id="UP000044602">
    <property type="component" value="Unassembled WGS sequence"/>
</dbReference>
<comment type="similarity">
    <text evidence="1">Belongs to the asaB hydroxylase/desaturase family.</text>
</comment>